<evidence type="ECO:0000256" key="1">
    <source>
        <dbReference type="SAM" id="SignalP"/>
    </source>
</evidence>
<feature type="chain" id="PRO_5039934073" description="Secreted protein" evidence="1">
    <location>
        <begin position="18"/>
        <end position="244"/>
    </location>
</feature>
<keyword evidence="3" id="KW-1185">Reference proteome</keyword>
<evidence type="ECO:0008006" key="4">
    <source>
        <dbReference type="Google" id="ProtNLM"/>
    </source>
</evidence>
<proteinExistence type="predicted"/>
<evidence type="ECO:0000313" key="3">
    <source>
        <dbReference type="Proteomes" id="UP000821866"/>
    </source>
</evidence>
<dbReference type="Proteomes" id="UP000821866">
    <property type="component" value="Chromosome 9"/>
</dbReference>
<organism evidence="2 3">
    <name type="scientific">Rhipicephalus microplus</name>
    <name type="common">Cattle tick</name>
    <name type="synonym">Boophilus microplus</name>
    <dbReference type="NCBI Taxonomy" id="6941"/>
    <lineage>
        <taxon>Eukaryota</taxon>
        <taxon>Metazoa</taxon>
        <taxon>Ecdysozoa</taxon>
        <taxon>Arthropoda</taxon>
        <taxon>Chelicerata</taxon>
        <taxon>Arachnida</taxon>
        <taxon>Acari</taxon>
        <taxon>Parasitiformes</taxon>
        <taxon>Ixodida</taxon>
        <taxon>Ixodoidea</taxon>
        <taxon>Ixodidae</taxon>
        <taxon>Rhipicephalinae</taxon>
        <taxon>Rhipicephalus</taxon>
        <taxon>Boophilus</taxon>
    </lineage>
</organism>
<accession>A0A9J6D6J6</accession>
<evidence type="ECO:0000313" key="2">
    <source>
        <dbReference type="EMBL" id="KAH8009677.1"/>
    </source>
</evidence>
<comment type="caution">
    <text evidence="2">The sequence shown here is derived from an EMBL/GenBank/DDBJ whole genome shotgun (WGS) entry which is preliminary data.</text>
</comment>
<gene>
    <name evidence="2" type="ORF">HPB51_018988</name>
</gene>
<protein>
    <recommendedName>
        <fullName evidence="4">Secreted protein</fullName>
    </recommendedName>
</protein>
<reference evidence="2" key="1">
    <citation type="journal article" date="2020" name="Cell">
        <title>Large-Scale Comparative Analyses of Tick Genomes Elucidate Their Genetic Diversity and Vector Capacities.</title>
        <authorList>
            <consortium name="Tick Genome and Microbiome Consortium (TIGMIC)"/>
            <person name="Jia N."/>
            <person name="Wang J."/>
            <person name="Shi W."/>
            <person name="Du L."/>
            <person name="Sun Y."/>
            <person name="Zhan W."/>
            <person name="Jiang J.F."/>
            <person name="Wang Q."/>
            <person name="Zhang B."/>
            <person name="Ji P."/>
            <person name="Bell-Sakyi L."/>
            <person name="Cui X.M."/>
            <person name="Yuan T.T."/>
            <person name="Jiang B.G."/>
            <person name="Yang W.F."/>
            <person name="Lam T.T."/>
            <person name="Chang Q.C."/>
            <person name="Ding S.J."/>
            <person name="Wang X.J."/>
            <person name="Zhu J.G."/>
            <person name="Ruan X.D."/>
            <person name="Zhao L."/>
            <person name="Wei J.T."/>
            <person name="Ye R.Z."/>
            <person name="Que T.C."/>
            <person name="Du C.H."/>
            <person name="Zhou Y.H."/>
            <person name="Cheng J.X."/>
            <person name="Dai P.F."/>
            <person name="Guo W.B."/>
            <person name="Han X.H."/>
            <person name="Huang E.J."/>
            <person name="Li L.F."/>
            <person name="Wei W."/>
            <person name="Gao Y.C."/>
            <person name="Liu J.Z."/>
            <person name="Shao H.Z."/>
            <person name="Wang X."/>
            <person name="Wang C.C."/>
            <person name="Yang T.C."/>
            <person name="Huo Q.B."/>
            <person name="Li W."/>
            <person name="Chen H.Y."/>
            <person name="Chen S.E."/>
            <person name="Zhou L.G."/>
            <person name="Ni X.B."/>
            <person name="Tian J.H."/>
            <person name="Sheng Y."/>
            <person name="Liu T."/>
            <person name="Pan Y.S."/>
            <person name="Xia L.Y."/>
            <person name="Li J."/>
            <person name="Zhao F."/>
            <person name="Cao W.C."/>
        </authorList>
    </citation>
    <scope>NUCLEOTIDE SEQUENCE</scope>
    <source>
        <strain evidence="2">Rmic-2018</strain>
    </source>
</reference>
<dbReference type="EMBL" id="JABSTU010000011">
    <property type="protein sequence ID" value="KAH8009677.1"/>
    <property type="molecule type" value="Genomic_DNA"/>
</dbReference>
<name>A0A9J6D6J6_RHIMP</name>
<feature type="signal peptide" evidence="1">
    <location>
        <begin position="1"/>
        <end position="17"/>
    </location>
</feature>
<sequence length="244" mass="25404">MQVLLVTVVRLLMRGLAIISLDPSSNCTFLSGNGEAGTVPPPSATAPTLLPAPWLDYSSPASPWTASSKSTSPLRAPIYRERSAASASGLGSCDAMQFAYPFLPTMQVVAIAVICAALPATILAIPHAPSTCVEPCIGRISVAFSYDKLTAPDTDFVTIATWDTPMSATSIASSAIRSDNPRAPNCGLGGCATGQLPKLLLFNMQVVAIAVICAALPATILAIPHAPFNLCGTMHWPYIGCFLI</sequence>
<dbReference type="AlphaFoldDB" id="A0A9J6D6J6"/>
<reference evidence="2" key="2">
    <citation type="submission" date="2021-09" db="EMBL/GenBank/DDBJ databases">
        <authorList>
            <person name="Jia N."/>
            <person name="Wang J."/>
            <person name="Shi W."/>
            <person name="Du L."/>
            <person name="Sun Y."/>
            <person name="Zhan W."/>
            <person name="Jiang J."/>
            <person name="Wang Q."/>
            <person name="Zhang B."/>
            <person name="Ji P."/>
            <person name="Sakyi L.B."/>
            <person name="Cui X."/>
            <person name="Yuan T."/>
            <person name="Jiang B."/>
            <person name="Yang W."/>
            <person name="Lam T.T.-Y."/>
            <person name="Chang Q."/>
            <person name="Ding S."/>
            <person name="Wang X."/>
            <person name="Zhu J."/>
            <person name="Ruan X."/>
            <person name="Zhao L."/>
            <person name="Wei J."/>
            <person name="Que T."/>
            <person name="Du C."/>
            <person name="Cheng J."/>
            <person name="Dai P."/>
            <person name="Han X."/>
            <person name="Huang E."/>
            <person name="Gao Y."/>
            <person name="Liu J."/>
            <person name="Shao H."/>
            <person name="Ye R."/>
            <person name="Li L."/>
            <person name="Wei W."/>
            <person name="Wang X."/>
            <person name="Wang C."/>
            <person name="Huo Q."/>
            <person name="Li W."/>
            <person name="Guo W."/>
            <person name="Chen H."/>
            <person name="Chen S."/>
            <person name="Zhou L."/>
            <person name="Zhou L."/>
            <person name="Ni X."/>
            <person name="Tian J."/>
            <person name="Zhou Y."/>
            <person name="Sheng Y."/>
            <person name="Liu T."/>
            <person name="Pan Y."/>
            <person name="Xia L."/>
            <person name="Li J."/>
            <person name="Zhao F."/>
            <person name="Cao W."/>
        </authorList>
    </citation>
    <scope>NUCLEOTIDE SEQUENCE</scope>
    <source>
        <strain evidence="2">Rmic-2018</strain>
        <tissue evidence="2">Larvae</tissue>
    </source>
</reference>
<keyword evidence="1" id="KW-0732">Signal</keyword>